<dbReference type="OrthoDB" id="2804229at2759"/>
<feature type="non-terminal residue" evidence="2">
    <location>
        <position position="1137"/>
    </location>
</feature>
<feature type="compositionally biased region" description="Basic and acidic residues" evidence="1">
    <location>
        <begin position="179"/>
        <end position="197"/>
    </location>
</feature>
<feature type="compositionally biased region" description="Polar residues" evidence="1">
    <location>
        <begin position="336"/>
        <end position="361"/>
    </location>
</feature>
<feature type="compositionally biased region" description="Polar residues" evidence="1">
    <location>
        <begin position="685"/>
        <end position="695"/>
    </location>
</feature>
<feature type="compositionally biased region" description="Basic and acidic residues" evidence="1">
    <location>
        <begin position="1049"/>
        <end position="1058"/>
    </location>
</feature>
<feature type="region of interest" description="Disordered" evidence="1">
    <location>
        <begin position="466"/>
        <end position="485"/>
    </location>
</feature>
<feature type="region of interest" description="Disordered" evidence="1">
    <location>
        <begin position="85"/>
        <end position="109"/>
    </location>
</feature>
<feature type="region of interest" description="Disordered" evidence="1">
    <location>
        <begin position="1"/>
        <end position="24"/>
    </location>
</feature>
<dbReference type="EMBL" id="SGPL01000372">
    <property type="protein sequence ID" value="THH13261.1"/>
    <property type="molecule type" value="Genomic_DNA"/>
</dbReference>
<reference evidence="2 3" key="1">
    <citation type="submission" date="2019-02" db="EMBL/GenBank/DDBJ databases">
        <title>Genome sequencing of the rare red list fungi Bondarzewia mesenterica.</title>
        <authorList>
            <person name="Buettner E."/>
            <person name="Kellner H."/>
        </authorList>
    </citation>
    <scope>NUCLEOTIDE SEQUENCE [LARGE SCALE GENOMIC DNA]</scope>
    <source>
        <strain evidence="2 3">DSM 108281</strain>
    </source>
</reference>
<dbReference type="Proteomes" id="UP000310158">
    <property type="component" value="Unassembled WGS sequence"/>
</dbReference>
<sequence>MSWAWKSPMPPAPPNATPSTNYPSRRASLRAPILNPYDKFTRPEFDSWIGDITSALKRALGREVEEEPKSDATTVADALLRAQGATVNDSALEVSPDAEGSDPVKPRGKLGIRVKAPDWVISPSLYKFSPIRKRRYRLRRKRWRYSEERDSEDDDDGSGEGGSPEPAIELSSDEESEEDVRISGTEDQRYALDKDVLNVDPQPEYDSQDAEVFPPHTKEAEVELSDPWEGPRTFAEDFYSGGDLVAQAHAELTPGHLTPSGMTPAATPAPSVTETKSRPTAHADYKATITDDMQDELPTEREVEISDPWDGPRTFAEDFYSGGDLIAQPHVGLTPNHLTPSGITPAATPSPSITEAKSSATAHADYKATITDDMQDELSTEREVEISDPWDGPRTFAEDFYSGGDRIAPVAAELTPSHLTPAGMSAAPSPPATEENPTLSVQVEDELTITPGVLSPSVSPEIVEVDFGDLPRSSPPQMLSDEEDADVARNLDWNWPPAFRGKIATRAGHLDSEADRIYEEVEGIDVTDEDEDDEVDSFGAIPLGTSDLDMPERWARGADDNEEHEDEDEEEDRMQEAVPLNITLPEEEDEKEEDRIREVESAPNGESVEPNLGPTDFDELNYEETSDVVNESMTQTQLDNDSFGELPASPFPMAETTDVEDLLRSRETSSKQMEALLAALDEQVSGGQDDTSTLEDVSGEGQDALTGAEYAGRPVALVEADLADADAETVGAQKEKAFEVPLEKALPEVIKPEADGHLDVSEDMAAIPHAIERDSSPILILETASEPLADSQPVFGEDREDISSFEQPNVSVKEPVPLYEQTETEYVVEEEDREQMGQYVDAEDDYADINSIATDEHDHTDFIAMAYVVEEVRTEGRLTEEPEIASVAPAAWEELISGDEMSKPVPPLPFDANETSMDVAVDESSAVAAGVDVPAKSTKDADTGGLPKPLSPSWSRSFIPAPISADPTVPDPASPSQSPAPLVDSGPPSPASTDRSSASVLSAIPKSVVKALAHEVPELSVEADPGISGLFTPIGDGNADGTPVSSDTNSREVSEVPQREPTATTDKVISILSLTPLAPVDHVSPGEVAPASIETVEDQIVASLATQQRIAPEDVSVSDVLPKASSSGEQAETARHT</sequence>
<feature type="compositionally biased region" description="Basic and acidic residues" evidence="1">
    <location>
        <begin position="550"/>
        <end position="559"/>
    </location>
</feature>
<feature type="region of interest" description="Disordered" evidence="1">
    <location>
        <begin position="144"/>
        <end position="231"/>
    </location>
</feature>
<evidence type="ECO:0000313" key="3">
    <source>
        <dbReference type="Proteomes" id="UP000310158"/>
    </source>
</evidence>
<feature type="compositionally biased region" description="Polar residues" evidence="1">
    <location>
        <begin position="991"/>
        <end position="1000"/>
    </location>
</feature>
<proteinExistence type="predicted"/>
<feature type="region of interest" description="Disordered" evidence="1">
    <location>
        <begin position="254"/>
        <end position="314"/>
    </location>
</feature>
<protein>
    <submittedName>
        <fullName evidence="2">Uncharacterized protein</fullName>
    </submittedName>
</protein>
<feature type="region of interest" description="Disordered" evidence="1">
    <location>
        <begin position="900"/>
        <end position="1000"/>
    </location>
</feature>
<feature type="region of interest" description="Disordered" evidence="1">
    <location>
        <begin position="331"/>
        <end position="397"/>
    </location>
</feature>
<name>A0A4S4LP43_9AGAM</name>
<comment type="caution">
    <text evidence="2">The sequence shown here is derived from an EMBL/GenBank/DDBJ whole genome shotgun (WGS) entry which is preliminary data.</text>
</comment>
<organism evidence="2 3">
    <name type="scientific">Bondarzewia mesenterica</name>
    <dbReference type="NCBI Taxonomy" id="1095465"/>
    <lineage>
        <taxon>Eukaryota</taxon>
        <taxon>Fungi</taxon>
        <taxon>Dikarya</taxon>
        <taxon>Basidiomycota</taxon>
        <taxon>Agaricomycotina</taxon>
        <taxon>Agaricomycetes</taxon>
        <taxon>Russulales</taxon>
        <taxon>Bondarzewiaceae</taxon>
        <taxon>Bondarzewia</taxon>
    </lineage>
</organism>
<feature type="region of interest" description="Disordered" evidence="1">
    <location>
        <begin position="1111"/>
        <end position="1137"/>
    </location>
</feature>
<feature type="compositionally biased region" description="Basic and acidic residues" evidence="1">
    <location>
        <begin position="275"/>
        <end position="285"/>
    </location>
</feature>
<feature type="region of interest" description="Disordered" evidence="1">
    <location>
        <begin position="525"/>
        <end position="619"/>
    </location>
</feature>
<evidence type="ECO:0000313" key="2">
    <source>
        <dbReference type="EMBL" id="THH13261.1"/>
    </source>
</evidence>
<feature type="region of interest" description="Disordered" evidence="1">
    <location>
        <begin position="418"/>
        <end position="438"/>
    </location>
</feature>
<gene>
    <name evidence="2" type="ORF">EW146_g6941</name>
</gene>
<feature type="compositionally biased region" description="Low complexity" evidence="1">
    <location>
        <begin position="916"/>
        <end position="933"/>
    </location>
</feature>
<feature type="region of interest" description="Disordered" evidence="1">
    <location>
        <begin position="682"/>
        <end position="708"/>
    </location>
</feature>
<dbReference type="AlphaFoldDB" id="A0A4S4LP43"/>
<feature type="compositionally biased region" description="Acidic residues" evidence="1">
    <location>
        <begin position="560"/>
        <end position="573"/>
    </location>
</feature>
<keyword evidence="3" id="KW-1185">Reference proteome</keyword>
<accession>A0A4S4LP43</accession>
<feature type="compositionally biased region" description="Acidic residues" evidence="1">
    <location>
        <begin position="149"/>
        <end position="158"/>
    </location>
</feature>
<feature type="compositionally biased region" description="Acidic residues" evidence="1">
    <location>
        <begin position="525"/>
        <end position="536"/>
    </location>
</feature>
<evidence type="ECO:0000256" key="1">
    <source>
        <dbReference type="SAM" id="MobiDB-lite"/>
    </source>
</evidence>
<feature type="region of interest" description="Disordered" evidence="1">
    <location>
        <begin position="1035"/>
        <end position="1065"/>
    </location>
</feature>